<dbReference type="InterPro" id="IPR015890">
    <property type="entry name" value="Chorismate_C"/>
</dbReference>
<evidence type="ECO:0000256" key="9">
    <source>
        <dbReference type="ARBA" id="ARBA00025634"/>
    </source>
</evidence>
<organism evidence="13 14">
    <name type="scientific">Candidatus Aquitaenariimonas noxiae</name>
    <dbReference type="NCBI Taxonomy" id="1974741"/>
    <lineage>
        <taxon>Bacteria</taxon>
        <taxon>Pseudomonadati</taxon>
        <taxon>Candidatus Omnitrophota</taxon>
        <taxon>Candidatus Aquitaenariimonas</taxon>
    </lineage>
</organism>
<feature type="domain" description="Chorismate-utilising enzyme C-terminal" evidence="11">
    <location>
        <begin position="206"/>
        <end position="459"/>
    </location>
</feature>
<dbReference type="GO" id="GO:0009396">
    <property type="term" value="P:folic acid-containing compound biosynthetic process"/>
    <property type="evidence" value="ECO:0007669"/>
    <property type="project" value="InterPro"/>
</dbReference>
<dbReference type="InterPro" id="IPR005801">
    <property type="entry name" value="ADC_synthase"/>
</dbReference>
<dbReference type="Proteomes" id="UP000230052">
    <property type="component" value="Unassembled WGS sequence"/>
</dbReference>
<comment type="catalytic activity">
    <reaction evidence="10">
        <text>chorismate + L-glutamine = anthranilate + pyruvate + L-glutamate + H(+)</text>
        <dbReference type="Rhea" id="RHEA:21732"/>
        <dbReference type="ChEBI" id="CHEBI:15361"/>
        <dbReference type="ChEBI" id="CHEBI:15378"/>
        <dbReference type="ChEBI" id="CHEBI:16567"/>
        <dbReference type="ChEBI" id="CHEBI:29748"/>
        <dbReference type="ChEBI" id="CHEBI:29985"/>
        <dbReference type="ChEBI" id="CHEBI:58359"/>
        <dbReference type="EC" id="4.1.3.27"/>
    </reaction>
</comment>
<evidence type="ECO:0000259" key="12">
    <source>
        <dbReference type="Pfam" id="PF04715"/>
    </source>
</evidence>
<dbReference type="PANTHER" id="PTHR11236">
    <property type="entry name" value="AMINOBENZOATE/ANTHRANILATE SYNTHASE"/>
    <property type="match status" value="1"/>
</dbReference>
<feature type="domain" description="Anthranilate synthase component I N-terminal" evidence="12">
    <location>
        <begin position="16"/>
        <end position="152"/>
    </location>
</feature>
<dbReference type="EMBL" id="PEWV01000026">
    <property type="protein sequence ID" value="PIU41948.1"/>
    <property type="molecule type" value="Genomic_DNA"/>
</dbReference>
<keyword evidence="5" id="KW-0808">Transferase</keyword>
<comment type="subunit">
    <text evidence="2">Heterotetramer consisting of two non-identical subunits: a beta subunit (TrpG) and a large alpha subunit (TrpE).</text>
</comment>
<dbReference type="InterPro" id="IPR019999">
    <property type="entry name" value="Anth_synth_I-like"/>
</dbReference>
<accession>A0A2J0KTY6</accession>
<dbReference type="InterPro" id="IPR005802">
    <property type="entry name" value="ADC_synth_comp_1"/>
</dbReference>
<dbReference type="GO" id="GO:0004049">
    <property type="term" value="F:anthranilate synthase activity"/>
    <property type="evidence" value="ECO:0007669"/>
    <property type="project" value="UniProtKB-EC"/>
</dbReference>
<comment type="caution">
    <text evidence="13">The sequence shown here is derived from an EMBL/GenBank/DDBJ whole genome shotgun (WGS) entry which is preliminary data.</text>
</comment>
<keyword evidence="8" id="KW-0456">Lyase</keyword>
<evidence type="ECO:0000256" key="4">
    <source>
        <dbReference type="ARBA" id="ARBA00020653"/>
    </source>
</evidence>
<dbReference type="GO" id="GO:0000162">
    <property type="term" value="P:L-tryptophan biosynthetic process"/>
    <property type="evidence" value="ECO:0007669"/>
    <property type="project" value="TreeGrafter"/>
</dbReference>
<dbReference type="EC" id="2.6.1.85" evidence="3"/>
<evidence type="ECO:0000256" key="1">
    <source>
        <dbReference type="ARBA" id="ARBA00001946"/>
    </source>
</evidence>
<reference evidence="13 14" key="1">
    <citation type="submission" date="2017-09" db="EMBL/GenBank/DDBJ databases">
        <title>Depth-based differentiation of microbial function through sediment-hosted aquifers and enrichment of novel symbionts in the deep terrestrial subsurface.</title>
        <authorList>
            <person name="Probst A.J."/>
            <person name="Ladd B."/>
            <person name="Jarett J.K."/>
            <person name="Geller-Mcgrath D.E."/>
            <person name="Sieber C.M."/>
            <person name="Emerson J.B."/>
            <person name="Anantharaman K."/>
            <person name="Thomas B.C."/>
            <person name="Malmstrom R."/>
            <person name="Stieglmeier M."/>
            <person name="Klingl A."/>
            <person name="Woyke T."/>
            <person name="Ryan C.M."/>
            <person name="Banfield J.F."/>
        </authorList>
    </citation>
    <scope>NUCLEOTIDE SEQUENCE [LARGE SCALE GENOMIC DNA]</scope>
    <source>
        <strain evidence="13">CG07_land_8_20_14_0_80_42_15</strain>
    </source>
</reference>
<comment type="cofactor">
    <cofactor evidence="1">
        <name>Mg(2+)</name>
        <dbReference type="ChEBI" id="CHEBI:18420"/>
    </cofactor>
</comment>
<gene>
    <name evidence="13" type="primary">pabB</name>
    <name evidence="13" type="ORF">COS99_02800</name>
</gene>
<dbReference type="InterPro" id="IPR006805">
    <property type="entry name" value="Anth_synth_I_N"/>
</dbReference>
<dbReference type="GO" id="GO:0046872">
    <property type="term" value="F:metal ion binding"/>
    <property type="evidence" value="ECO:0007669"/>
    <property type="project" value="UniProtKB-KW"/>
</dbReference>
<keyword evidence="7" id="KW-0460">Magnesium</keyword>
<evidence type="ECO:0000256" key="2">
    <source>
        <dbReference type="ARBA" id="ARBA00011575"/>
    </source>
</evidence>
<dbReference type="SUPFAM" id="SSF56322">
    <property type="entry name" value="ADC synthase"/>
    <property type="match status" value="1"/>
</dbReference>
<proteinExistence type="predicted"/>
<protein>
    <recommendedName>
        <fullName evidence="4">Anthranilate synthase component 1</fullName>
        <ecNumber evidence="3">2.6.1.85</ecNumber>
    </recommendedName>
</protein>
<dbReference type="PRINTS" id="PR00095">
    <property type="entry name" value="ANTSNTHASEI"/>
</dbReference>
<dbReference type="Gene3D" id="3.60.120.10">
    <property type="entry name" value="Anthranilate synthase"/>
    <property type="match status" value="1"/>
</dbReference>
<evidence type="ECO:0000256" key="3">
    <source>
        <dbReference type="ARBA" id="ARBA00013139"/>
    </source>
</evidence>
<name>A0A2J0KTY6_9BACT</name>
<dbReference type="Pfam" id="PF04715">
    <property type="entry name" value="Anth_synt_I_N"/>
    <property type="match status" value="1"/>
</dbReference>
<keyword evidence="6" id="KW-0479">Metal-binding</keyword>
<evidence type="ECO:0000256" key="10">
    <source>
        <dbReference type="ARBA" id="ARBA00047683"/>
    </source>
</evidence>
<sequence length="481" mass="55030">MIEAKPIIEEISIHCPPQEVFEIFKDEKNSVFLDSGMDHERSGKFSFITADPFLIFRSKGNRIEVIKQGKLEILKENPFNALKNIFYNYKVKKIDTLKTFTAGAIGYFGYDLGWQLEKLPRIAVDDLKLNDIYLGFYDWALVFDNNNKRCYITSTGLPEKDPNLRQVLAKERIKNVRNKLRTIEGYDSDDFSNLIDTPLLFSNFKKTSYLQAVERVKKHITAGDIYQANLSQRFMTELKIKPYELYKKLRTINPAPFASFLNFEDLVILSASPERFLRISDRNVITRPIKGTRRRGDTAIEDEKLKEELLSSEKDRAELIMIIDLERNDLGKVCDYGSVRVKELITLESYATVFHLVSTIRGKLYEDKNHIDCIKACFPGGSITGAPKIRAMEILEELEPTKRGIYTGSIGYLGFNGETDLNIVIRTMIVKNDMVYFHVGGGIVADSIPENEYQETLIKAKALIDALYFKNGQRVSTAQVA</sequence>
<dbReference type="AlphaFoldDB" id="A0A2J0KTY6"/>
<evidence type="ECO:0000256" key="5">
    <source>
        <dbReference type="ARBA" id="ARBA00022679"/>
    </source>
</evidence>
<evidence type="ECO:0000313" key="13">
    <source>
        <dbReference type="EMBL" id="PIU41948.1"/>
    </source>
</evidence>
<dbReference type="PANTHER" id="PTHR11236:SF48">
    <property type="entry name" value="ISOCHORISMATE SYNTHASE MENF"/>
    <property type="match status" value="1"/>
</dbReference>
<evidence type="ECO:0000313" key="14">
    <source>
        <dbReference type="Proteomes" id="UP000230052"/>
    </source>
</evidence>
<dbReference type="NCBIfam" id="TIGR00553">
    <property type="entry name" value="pabB"/>
    <property type="match status" value="1"/>
</dbReference>
<evidence type="ECO:0000256" key="8">
    <source>
        <dbReference type="ARBA" id="ARBA00023239"/>
    </source>
</evidence>
<dbReference type="Pfam" id="PF00425">
    <property type="entry name" value="Chorismate_bind"/>
    <property type="match status" value="1"/>
</dbReference>
<comment type="function">
    <text evidence="9">Part of a heterotetrameric complex that catalyzes the two-step biosynthesis of anthranilate, an intermediate in the biosynthesis of L-tryptophan. In the first step, the glutamine-binding beta subunit (TrpG) of anthranilate synthase (AS) provides the glutamine amidotransferase activity which generates ammonia as a substrate that, along with chorismate, is used in the second step, catalyzed by the large alpha subunit of AS (TrpE) to produce anthranilate. In the absence of TrpG, TrpE can synthesize anthranilate directly from chorismate and high concentrations of ammonia.</text>
</comment>
<dbReference type="GO" id="GO:0046820">
    <property type="term" value="F:4-amino-4-deoxychorismate synthase activity"/>
    <property type="evidence" value="ECO:0007669"/>
    <property type="project" value="UniProtKB-EC"/>
</dbReference>
<evidence type="ECO:0000256" key="6">
    <source>
        <dbReference type="ARBA" id="ARBA00022723"/>
    </source>
</evidence>
<evidence type="ECO:0000256" key="7">
    <source>
        <dbReference type="ARBA" id="ARBA00022842"/>
    </source>
</evidence>
<evidence type="ECO:0000259" key="11">
    <source>
        <dbReference type="Pfam" id="PF00425"/>
    </source>
</evidence>